<name>A0A3B0Y4P6_9ZZZZ</name>
<accession>A0A3B0Y4P6</accession>
<proteinExistence type="predicted"/>
<organism evidence="1">
    <name type="scientific">hydrothermal vent metagenome</name>
    <dbReference type="NCBI Taxonomy" id="652676"/>
    <lineage>
        <taxon>unclassified sequences</taxon>
        <taxon>metagenomes</taxon>
        <taxon>ecological metagenomes</taxon>
    </lineage>
</organism>
<evidence type="ECO:0000313" key="1">
    <source>
        <dbReference type="EMBL" id="VAW63534.1"/>
    </source>
</evidence>
<dbReference type="AlphaFoldDB" id="A0A3B0Y4P6"/>
<sequence>MSYKTLALLNLSLSILLTSTHAMAACDSTLPAQGVRDDVLIIINDNATDSCEVGRYYAEQRGLGQNNILHVRTPASYFIEGSEFKIFRDQIINHLQQRLATGDPRFTPATCTDGEPPFYCQASMDQLRASTAIRYIVMTKGVPTRAKIDGSTLRFPGAPTSIDNYFKYWLINYFATDVAFSAISQNRAQAFGNGRDIREVIPSIDQELIIGRIDGITLGSAKALIDRIKSAEANGLYGKIYSYTGLGGLNGPAGMRWKDYSNNRKNIYDGAGDPWRYQWGIFGESAPECSDYQAPTHYLNFSASDSRGKAPQSCTVKLNVGLNKGNDSPPARASSRQPLADDALWYMGFLDGQPTTGNFKEFLNWRRDTSCSNTLCSDLPAGEQAACRDASTDVYKEIDTRCVGVAEGFIGYNYQSFPVSFLHVPPTGWNTGTAEGFKTGRAIVREDEGFNDTTSLWYQNNEENSTPTCYSSSDFSLPADTDCTAEVLINFNQLINFPITQISDPAAPDQYRLRFKYNAQNLNRAITLQAQIQVTEQASNTRVSYRRVNATLAIPATTNTGWQDAEAILIFDHSNEKHDVNWDGSYRRMSVSLISNARFSGALGIDTVSLDKLDPAGIAAPAPVALINPEFDQGHQHVTTGDHAANFLSRLNGVGFWGSLSHHQSGGHSFSLHSMETMVYFMRGLPLGDAVWFSENYNSGIFYGDPLYSPVAIKFANINQPFDFIFDNISLQGHTVNG</sequence>
<gene>
    <name evidence="1" type="ORF">MNBD_GAMMA11-3187</name>
</gene>
<protein>
    <submittedName>
        <fullName evidence="1">Uncharacterized protein</fullName>
    </submittedName>
</protein>
<dbReference type="PROSITE" id="PS51257">
    <property type="entry name" value="PROKAR_LIPOPROTEIN"/>
    <property type="match status" value="1"/>
</dbReference>
<feature type="non-terminal residue" evidence="1">
    <location>
        <position position="738"/>
    </location>
</feature>
<reference evidence="1" key="1">
    <citation type="submission" date="2018-06" db="EMBL/GenBank/DDBJ databases">
        <authorList>
            <person name="Zhirakovskaya E."/>
        </authorList>
    </citation>
    <scope>NUCLEOTIDE SEQUENCE</scope>
</reference>
<dbReference type="EMBL" id="UOFG01000203">
    <property type="protein sequence ID" value="VAW63534.1"/>
    <property type="molecule type" value="Genomic_DNA"/>
</dbReference>